<dbReference type="PROSITE" id="PS00141">
    <property type="entry name" value="ASP_PROTEASE"/>
    <property type="match status" value="1"/>
</dbReference>
<sequence>MPVPGLKRARERIAAMTLRPLPGALALAFALCASAAAAQSSPAPSVPAAPGVANATVGALEGNAVSAGAEVVSIAQDRADRMTVPVSIDGRGPFSFLIDTGSERTVVSRDIAGELMLKFAEIARLVSIAGSKMVETVYVPDLTLGRQNYGEVVAPILEAHHIGADGILGLDGLQDQRILFDFTTNAISIEDVRKRAVSSDFEIIVTARRRSGQLIFTDATLGGKRISVVIDTGAESNIGNLALLRRLGSGKKLTQEQGSLVSVTGQSVTVNSGLANDFRIGRAQFEFVPIVFADSQAFAELGLDKTPALLLGMGTLRLFSRMMIDFKQRRVLFDMPSNARRRPDRAPI</sequence>
<dbReference type="Proteomes" id="UP000258016">
    <property type="component" value="Chromosome"/>
</dbReference>
<dbReference type="EMBL" id="CP020083">
    <property type="protein sequence ID" value="ASR53043.1"/>
    <property type="molecule type" value="Genomic_DNA"/>
</dbReference>
<evidence type="ECO:0000256" key="1">
    <source>
        <dbReference type="SAM" id="SignalP"/>
    </source>
</evidence>
<keyword evidence="3" id="KW-1185">Reference proteome</keyword>
<evidence type="ECO:0008006" key="4">
    <source>
        <dbReference type="Google" id="ProtNLM"/>
    </source>
</evidence>
<dbReference type="Gene3D" id="2.40.70.10">
    <property type="entry name" value="Acid Proteases"/>
    <property type="match status" value="2"/>
</dbReference>
<feature type="chain" id="PRO_5046254759" description="Peptidase A2 domain-containing protein" evidence="1">
    <location>
        <begin position="36"/>
        <end position="348"/>
    </location>
</feature>
<keyword evidence="1" id="KW-0732">Signal</keyword>
<evidence type="ECO:0000313" key="3">
    <source>
        <dbReference type="Proteomes" id="UP000258016"/>
    </source>
</evidence>
<gene>
    <name evidence="2" type="ORF">B5J99_17570</name>
</gene>
<dbReference type="SUPFAM" id="SSF50630">
    <property type="entry name" value="Acid proteases"/>
    <property type="match status" value="2"/>
</dbReference>
<reference evidence="2 3" key="1">
    <citation type="submission" date="2017-03" db="EMBL/GenBank/DDBJ databases">
        <title>Complete genome sequence of Blastomonas fulva degrading microcsystin LR.</title>
        <authorList>
            <person name="Lee H.-g."/>
            <person name="Jin L."/>
            <person name="oh H.-M."/>
        </authorList>
    </citation>
    <scope>NUCLEOTIDE SEQUENCE [LARGE SCALE GENOMIC DNA]</scope>
    <source>
        <strain evidence="2 3">T2</strain>
    </source>
</reference>
<protein>
    <recommendedName>
        <fullName evidence="4">Peptidase A2 domain-containing protein</fullName>
    </recommendedName>
</protein>
<name>A0ABN5B804_9SPHN</name>
<evidence type="ECO:0000313" key="2">
    <source>
        <dbReference type="EMBL" id="ASR53043.1"/>
    </source>
</evidence>
<organism evidence="2 3">
    <name type="scientific">Blastomonas fulva</name>
    <dbReference type="NCBI Taxonomy" id="1550728"/>
    <lineage>
        <taxon>Bacteria</taxon>
        <taxon>Pseudomonadati</taxon>
        <taxon>Pseudomonadota</taxon>
        <taxon>Alphaproteobacteria</taxon>
        <taxon>Sphingomonadales</taxon>
        <taxon>Sphingomonadaceae</taxon>
        <taxon>Blastomonas</taxon>
    </lineage>
</organism>
<dbReference type="CDD" id="cd05483">
    <property type="entry name" value="retropepsin_like_bacteria"/>
    <property type="match status" value="1"/>
</dbReference>
<dbReference type="InterPro" id="IPR021109">
    <property type="entry name" value="Peptidase_aspartic_dom_sf"/>
</dbReference>
<dbReference type="Pfam" id="PF13650">
    <property type="entry name" value="Asp_protease_2"/>
    <property type="match status" value="2"/>
</dbReference>
<accession>A0ABN5B804</accession>
<dbReference type="InterPro" id="IPR034122">
    <property type="entry name" value="Retropepsin-like_bacterial"/>
</dbReference>
<feature type="signal peptide" evidence="1">
    <location>
        <begin position="1"/>
        <end position="35"/>
    </location>
</feature>
<dbReference type="InterPro" id="IPR001969">
    <property type="entry name" value="Aspartic_peptidase_AS"/>
</dbReference>
<proteinExistence type="predicted"/>